<evidence type="ECO:0000313" key="2">
    <source>
        <dbReference type="Proteomes" id="UP001589836"/>
    </source>
</evidence>
<keyword evidence="1" id="KW-0167">Capsid protein</keyword>
<dbReference type="RefSeq" id="WP_377349059.1">
    <property type="nucleotide sequence ID" value="NZ_JBHLTP010000011.1"/>
</dbReference>
<dbReference type="Proteomes" id="UP001589836">
    <property type="component" value="Unassembled WGS sequence"/>
</dbReference>
<dbReference type="Pfam" id="PF10612">
    <property type="entry name" value="Spore-coat_CotZ"/>
    <property type="match status" value="1"/>
</dbReference>
<protein>
    <submittedName>
        <fullName evidence="1">CotY/CotZ family spore coat protein</fullName>
    </submittedName>
</protein>
<reference evidence="1 2" key="1">
    <citation type="submission" date="2024-09" db="EMBL/GenBank/DDBJ databases">
        <authorList>
            <person name="Sun Q."/>
            <person name="Mori K."/>
        </authorList>
    </citation>
    <scope>NUCLEOTIDE SEQUENCE [LARGE SCALE GENOMIC DNA]</scope>
    <source>
        <strain evidence="1 2">NCAIM B.02529</strain>
    </source>
</reference>
<organism evidence="1 2">
    <name type="scientific">Pontibacillus salicampi</name>
    <dbReference type="NCBI Taxonomy" id="1449801"/>
    <lineage>
        <taxon>Bacteria</taxon>
        <taxon>Bacillati</taxon>
        <taxon>Bacillota</taxon>
        <taxon>Bacilli</taxon>
        <taxon>Bacillales</taxon>
        <taxon>Bacillaceae</taxon>
        <taxon>Pontibacillus</taxon>
    </lineage>
</organism>
<accession>A0ABV6LQR4</accession>
<comment type="caution">
    <text evidence="1">The sequence shown here is derived from an EMBL/GenBank/DDBJ whole genome shotgun (WGS) entry which is preliminary data.</text>
</comment>
<dbReference type="EMBL" id="JBHLTP010000011">
    <property type="protein sequence ID" value="MFC0524750.1"/>
    <property type="molecule type" value="Genomic_DNA"/>
</dbReference>
<keyword evidence="2" id="KW-1185">Reference proteome</keyword>
<proteinExistence type="predicted"/>
<dbReference type="InterPro" id="IPR019593">
    <property type="entry name" value="Spore_coat_protein_Z/Y"/>
</dbReference>
<keyword evidence="1" id="KW-0946">Virion</keyword>
<gene>
    <name evidence="1" type="ORF">ACFFGV_14325</name>
</gene>
<name>A0ABV6LQR4_9BACI</name>
<evidence type="ECO:0000313" key="1">
    <source>
        <dbReference type="EMBL" id="MFC0524750.1"/>
    </source>
</evidence>
<sequence>MGCGKKFDSEGCVCDILKEIVDAQNDVSDDCNSSCEQSINDLLGDTGGSNKDTVPVLLYCKDCKPFKGFGARRNNIGDVLESFYFRVKEVDEDCECALLELLIDPDAKDDDPKSPSKQKTDNLRATGICITVDLSCFCHITCLPAINARA</sequence>